<feature type="compositionally biased region" description="Polar residues" evidence="2">
    <location>
        <begin position="339"/>
        <end position="351"/>
    </location>
</feature>
<dbReference type="InterPro" id="IPR050496">
    <property type="entry name" value="SNF2_RAD54_helicase_repair"/>
</dbReference>
<feature type="compositionally biased region" description="Basic residues" evidence="2">
    <location>
        <begin position="1510"/>
        <end position="1520"/>
    </location>
</feature>
<keyword evidence="1" id="KW-0378">Hydrolase</keyword>
<gene>
    <name evidence="5" type="ORF">CBR_g8167</name>
</gene>
<dbReference type="OrthoDB" id="413460at2759"/>
<feature type="compositionally biased region" description="Gly residues" evidence="2">
    <location>
        <begin position="136"/>
        <end position="150"/>
    </location>
</feature>
<feature type="compositionally biased region" description="Acidic residues" evidence="2">
    <location>
        <begin position="283"/>
        <end position="293"/>
    </location>
</feature>
<feature type="region of interest" description="Disordered" evidence="2">
    <location>
        <begin position="1393"/>
        <end position="1447"/>
    </location>
</feature>
<dbReference type="Gene3D" id="3.40.50.300">
    <property type="entry name" value="P-loop containing nucleotide triphosphate hydrolases"/>
    <property type="match status" value="1"/>
</dbReference>
<dbReference type="Gramene" id="GBG70867">
    <property type="protein sequence ID" value="GBG70867"/>
    <property type="gene ID" value="CBR_g8167"/>
</dbReference>
<evidence type="ECO:0000313" key="6">
    <source>
        <dbReference type="Proteomes" id="UP000265515"/>
    </source>
</evidence>
<feature type="region of interest" description="Disordered" evidence="2">
    <location>
        <begin position="272"/>
        <end position="303"/>
    </location>
</feature>
<dbReference type="CDD" id="cd18793">
    <property type="entry name" value="SF2_C_SNF"/>
    <property type="match status" value="1"/>
</dbReference>
<sequence>METSWARRVGVETVAARMTLAGQSNEGGDVPSAQGRDRDATADDRTALRWRGGGGGSSTLPPSVPPWAELSAGTAVPTTSSSSPSPSPSSHLCPPRRMSLRERMLSLPSWKYTDLSIICGNGGRGPPATCWSTGREGPGSTSGGGGGGVGTDERRGVSVSHRPGLSSSSDDRDRSYDACSGARTGGLSASVRPSLSSTDDLAAAAARRDDRDRDTRSVRKPSQAIVRHRDRDLSCPSLVRIRADVARTGADAAGGEVSGCSSEGHRDRLCGYGDQLGRRGNAEEEEEEEEEEGGGDRRPVMLRSRRLNRKMGVGTHLVDAGIGAGGVLEEEEEEEKENATSSPRDYGGQSYSLCGSDRSVRSTWQTEDDLLLWPPLDSVCRPLEEMGAVASCAENGGGKLRELAGKTQEDRVVVPASINCKLMGYQREGVKFLYSLYREGKGGILADDMGLGKTIQTIAFLAAILGKTGTVRDMTARRGFLPLTAKEQAVLQTRERRAKAAGTRRGGGGGGGGGGGEGQSAPTLLAIDEDGRCEKEEADIKKPSGKKSAKVVLIICPATLIQNWKREFDDWGSFAVAIYHGPGRDSSWSRLQSGEVEVMLTSFGTFRSRDEELCQIGWDCVIVDEAHQLKNQSSEIYKSVSKIVTCRRYGLTGTVLQNKYEELFTIFNWVAPDLFLSRKEFRDYYDMPMKQGQRKSAPQLLQKTAEKRCSELFRVLKGHMLRRTKEGTIGDKLQGKTEMAAFCVMSPVQQRAYRRALRTADFQLLVRKDEKCDCGSRRTREKCCWSKPRGTEAEGEYILWPYLHRGRPEGCDQCPYCLVFPCLTKLLQICNHLELIKPNPADDEDKRAKDAAFARLVLTDDSGSSDAADAKQLSSGKEASRRGSDDGGSDDKRLFSGREASQRGSNGGGTDDKQLLFGQEALRRGSADGGRDYKQLLCGQEALRRGGNDLGLGSEEDRGYARCPPCDGWGGGQQLKGGGRFAEAGDYGGDGCRFPELSNVRNCGKMLFLDMLLNDWLAKDDKVLLFSRSVKMLDILTQLMDRRGYRYARLDGSTPMSTRQSLVNQFNSSPSQQLFLISTTAGGLGLNLTAANKVIIFDPHWNPTYDLQAQDRSFRLGQQRPVTVYRLLAAGSFEELIYTRQIYKQQQFKMAMTGEGETRYFEGVQGCKEHQGELFGIKNLFKDLLDRVFTFDIIEGNAASGGRIEECRALSDLGSRNIDDVLKSRKPSVPAKGVLTHGATANRHPAEGEEDDEHGLGELARLVQIESKGESGRRLETAAGRKPPEGTSDVCRTENEVCVEIDDDAAMHGNNRECGGPTSGPGSGDGSSKWSHGEGLDLSDVGSLASEDALRQSGVVYMHRADKIVGTKAREKASKRSVDPACTAVEAVVDRRQRKQAGEGLRHRSDDVNGKLQGNDDVFGREDCRKRERTPAAAADDDEQRFGSTRGKEMAVLNSGLREGETVLCSGGGGGYGRAAAPAPVLLPDQSAREPSAEEGWADAAASGEEPLRDRKKWGRRVNKRERDSDDCGSGAGDRPNAANKDARDMSGKGGGDPSIKKCNADREGQEAKGRRTDRGTNPRLGIGRATRLEGDDAAVARRPACQPPPSRPSLGSERGRPNLQKMFPQLAKFKGVTEVELMQWLVKAGKEGANRLLTDFCKYEQQKDL</sequence>
<dbReference type="STRING" id="69332.A0A388KLF4"/>
<feature type="region of interest" description="Disordered" evidence="2">
    <location>
        <begin position="325"/>
        <end position="351"/>
    </location>
</feature>
<feature type="region of interest" description="Disordered" evidence="2">
    <location>
        <begin position="1309"/>
        <end position="1335"/>
    </location>
</feature>
<feature type="compositionally biased region" description="Basic and acidic residues" evidence="2">
    <location>
        <begin position="35"/>
        <end position="47"/>
    </location>
</feature>
<dbReference type="Proteomes" id="UP000265515">
    <property type="component" value="Unassembled WGS sequence"/>
</dbReference>
<evidence type="ECO:0000259" key="3">
    <source>
        <dbReference type="PROSITE" id="PS51192"/>
    </source>
</evidence>
<dbReference type="InterPro" id="IPR038718">
    <property type="entry name" value="SNF2-like_sf"/>
</dbReference>
<feature type="region of interest" description="Disordered" evidence="2">
    <location>
        <begin position="19"/>
        <end position="98"/>
    </location>
</feature>
<dbReference type="SUPFAM" id="SSF52540">
    <property type="entry name" value="P-loop containing nucleoside triphosphate hydrolases"/>
    <property type="match status" value="2"/>
</dbReference>
<dbReference type="InterPro" id="IPR014001">
    <property type="entry name" value="Helicase_ATP-bd"/>
</dbReference>
<dbReference type="SMART" id="SM00490">
    <property type="entry name" value="HELICc"/>
    <property type="match status" value="1"/>
</dbReference>
<feature type="region of interest" description="Disordered" evidence="2">
    <location>
        <begin position="495"/>
        <end position="521"/>
    </location>
</feature>
<dbReference type="PROSITE" id="PS51194">
    <property type="entry name" value="HELICASE_CTER"/>
    <property type="match status" value="1"/>
</dbReference>
<protein>
    <submittedName>
        <fullName evidence="5">Uncharacterized protein</fullName>
    </submittedName>
</protein>
<organism evidence="5 6">
    <name type="scientific">Chara braunii</name>
    <name type="common">Braun's stonewort</name>
    <dbReference type="NCBI Taxonomy" id="69332"/>
    <lineage>
        <taxon>Eukaryota</taxon>
        <taxon>Viridiplantae</taxon>
        <taxon>Streptophyta</taxon>
        <taxon>Charophyceae</taxon>
        <taxon>Charales</taxon>
        <taxon>Characeae</taxon>
        <taxon>Chara</taxon>
    </lineage>
</organism>
<dbReference type="Gene3D" id="3.40.50.10810">
    <property type="entry name" value="Tandem AAA-ATPase domain"/>
    <property type="match status" value="2"/>
</dbReference>
<evidence type="ECO:0000259" key="4">
    <source>
        <dbReference type="PROSITE" id="PS51194"/>
    </source>
</evidence>
<feature type="region of interest" description="Disordered" evidence="2">
    <location>
        <begin position="1229"/>
        <end position="1255"/>
    </location>
</feature>
<dbReference type="EMBL" id="BFEA01000137">
    <property type="protein sequence ID" value="GBG70867.1"/>
    <property type="molecule type" value="Genomic_DNA"/>
</dbReference>
<feature type="compositionally biased region" description="Basic and acidic residues" evidence="2">
    <location>
        <begin position="1555"/>
        <end position="1577"/>
    </location>
</feature>
<feature type="compositionally biased region" description="Low complexity" evidence="2">
    <location>
        <begin position="194"/>
        <end position="205"/>
    </location>
</feature>
<keyword evidence="6" id="KW-1185">Reference proteome</keyword>
<evidence type="ECO:0000256" key="1">
    <source>
        <dbReference type="ARBA" id="ARBA00022801"/>
    </source>
</evidence>
<evidence type="ECO:0000313" key="5">
    <source>
        <dbReference type="EMBL" id="GBG70867.1"/>
    </source>
</evidence>
<feature type="compositionally biased region" description="Basic and acidic residues" evidence="2">
    <location>
        <begin position="206"/>
        <end position="217"/>
    </location>
</feature>
<feature type="compositionally biased region" description="Basic and acidic residues" evidence="2">
    <location>
        <begin position="1393"/>
        <end position="1409"/>
    </location>
</feature>
<accession>A0A388KLF4</accession>
<dbReference type="InterPro" id="IPR027417">
    <property type="entry name" value="P-loop_NTPase"/>
</dbReference>
<feature type="domain" description="Helicase C-terminal" evidence="4">
    <location>
        <begin position="1012"/>
        <end position="1161"/>
    </location>
</feature>
<dbReference type="InterPro" id="IPR049730">
    <property type="entry name" value="SNF2/RAD54-like_C"/>
</dbReference>
<feature type="compositionally biased region" description="Gly residues" evidence="2">
    <location>
        <begin position="504"/>
        <end position="518"/>
    </location>
</feature>
<dbReference type="GO" id="GO:0016787">
    <property type="term" value="F:hydrolase activity"/>
    <property type="evidence" value="ECO:0007669"/>
    <property type="project" value="UniProtKB-KW"/>
</dbReference>
<feature type="compositionally biased region" description="Basic and acidic residues" evidence="2">
    <location>
        <begin position="1267"/>
        <end position="1276"/>
    </location>
</feature>
<feature type="compositionally biased region" description="Basic and acidic residues" evidence="2">
    <location>
        <begin position="878"/>
        <end position="896"/>
    </location>
</feature>
<dbReference type="Pfam" id="PF00176">
    <property type="entry name" value="SNF2-rel_dom"/>
    <property type="match status" value="1"/>
</dbReference>
<feature type="domain" description="Helicase ATP-binding" evidence="3">
    <location>
        <begin position="434"/>
        <end position="673"/>
    </location>
</feature>
<feature type="region of interest" description="Disordered" evidence="2">
    <location>
        <begin position="1267"/>
        <end position="1290"/>
    </location>
</feature>
<evidence type="ECO:0000256" key="2">
    <source>
        <dbReference type="SAM" id="MobiDB-lite"/>
    </source>
</evidence>
<dbReference type="InterPro" id="IPR001650">
    <property type="entry name" value="Helicase_C-like"/>
</dbReference>
<dbReference type="GO" id="GO:0005524">
    <property type="term" value="F:ATP binding"/>
    <property type="evidence" value="ECO:0007669"/>
    <property type="project" value="InterPro"/>
</dbReference>
<dbReference type="SMART" id="SM00487">
    <property type="entry name" value="DEXDc"/>
    <property type="match status" value="1"/>
</dbReference>
<proteinExistence type="predicted"/>
<dbReference type="PANTHER" id="PTHR45629:SF7">
    <property type="entry name" value="DNA EXCISION REPAIR PROTEIN ERCC-6-RELATED"/>
    <property type="match status" value="1"/>
</dbReference>
<dbReference type="PANTHER" id="PTHR45629">
    <property type="entry name" value="SNF2/RAD54 FAMILY MEMBER"/>
    <property type="match status" value="1"/>
</dbReference>
<dbReference type="Pfam" id="PF00271">
    <property type="entry name" value="Helicase_C"/>
    <property type="match status" value="1"/>
</dbReference>
<dbReference type="PROSITE" id="PS51192">
    <property type="entry name" value="HELICASE_ATP_BIND_1"/>
    <property type="match status" value="1"/>
</dbReference>
<feature type="compositionally biased region" description="Low complexity" evidence="2">
    <location>
        <begin position="77"/>
        <end position="90"/>
    </location>
</feature>
<feature type="region of interest" description="Disordered" evidence="2">
    <location>
        <begin position="862"/>
        <end position="913"/>
    </location>
</feature>
<reference evidence="5 6" key="1">
    <citation type="journal article" date="2018" name="Cell">
        <title>The Chara Genome: Secondary Complexity and Implications for Plant Terrestrialization.</title>
        <authorList>
            <person name="Nishiyama T."/>
            <person name="Sakayama H."/>
            <person name="Vries J.D."/>
            <person name="Buschmann H."/>
            <person name="Saint-Marcoux D."/>
            <person name="Ullrich K.K."/>
            <person name="Haas F.B."/>
            <person name="Vanderstraeten L."/>
            <person name="Becker D."/>
            <person name="Lang D."/>
            <person name="Vosolsobe S."/>
            <person name="Rombauts S."/>
            <person name="Wilhelmsson P.K.I."/>
            <person name="Janitza P."/>
            <person name="Kern R."/>
            <person name="Heyl A."/>
            <person name="Rumpler F."/>
            <person name="Villalobos L.I.A.C."/>
            <person name="Clay J.M."/>
            <person name="Skokan R."/>
            <person name="Toyoda A."/>
            <person name="Suzuki Y."/>
            <person name="Kagoshima H."/>
            <person name="Schijlen E."/>
            <person name="Tajeshwar N."/>
            <person name="Catarino B."/>
            <person name="Hetherington A.J."/>
            <person name="Saltykova A."/>
            <person name="Bonnot C."/>
            <person name="Breuninger H."/>
            <person name="Symeonidi A."/>
            <person name="Radhakrishnan G.V."/>
            <person name="Van Nieuwerburgh F."/>
            <person name="Deforce D."/>
            <person name="Chang C."/>
            <person name="Karol K.G."/>
            <person name="Hedrich R."/>
            <person name="Ulvskov P."/>
            <person name="Glockner G."/>
            <person name="Delwiche C.F."/>
            <person name="Petrasek J."/>
            <person name="Van de Peer Y."/>
            <person name="Friml J."/>
            <person name="Beilby M."/>
            <person name="Dolan L."/>
            <person name="Kohara Y."/>
            <person name="Sugano S."/>
            <person name="Fujiyama A."/>
            <person name="Delaux P.-M."/>
            <person name="Quint M."/>
            <person name="TheiBen G."/>
            <person name="Hagemann M."/>
            <person name="Harholt J."/>
            <person name="Dunand C."/>
            <person name="Zachgo S."/>
            <person name="Langdale J."/>
            <person name="Maumus F."/>
            <person name="Straeten D.V.D."/>
            <person name="Gould S.B."/>
            <person name="Rensing S.A."/>
        </authorList>
    </citation>
    <scope>NUCLEOTIDE SEQUENCE [LARGE SCALE GENOMIC DNA]</scope>
    <source>
        <strain evidence="5 6">S276</strain>
    </source>
</reference>
<comment type="caution">
    <text evidence="5">The sequence shown here is derived from an EMBL/GenBank/DDBJ whole genome shotgun (WGS) entry which is preliminary data.</text>
</comment>
<name>A0A388KLF4_CHABU</name>
<feature type="compositionally biased region" description="Basic and acidic residues" evidence="2">
    <location>
        <begin position="1418"/>
        <end position="1430"/>
    </location>
</feature>
<feature type="region of interest" description="Disordered" evidence="2">
    <location>
        <begin position="129"/>
        <end position="229"/>
    </location>
</feature>
<dbReference type="InterPro" id="IPR000330">
    <property type="entry name" value="SNF2_N"/>
</dbReference>
<feature type="region of interest" description="Disordered" evidence="2">
    <location>
        <begin position="1468"/>
        <end position="1618"/>
    </location>
</feature>